<dbReference type="Pfam" id="PF00300">
    <property type="entry name" value="His_Phos_1"/>
    <property type="match status" value="1"/>
</dbReference>
<dbReference type="SUPFAM" id="SSF53254">
    <property type="entry name" value="Phosphoglycerate mutase-like"/>
    <property type="match status" value="1"/>
</dbReference>
<dbReference type="GO" id="GO:0005737">
    <property type="term" value="C:cytoplasm"/>
    <property type="evidence" value="ECO:0007669"/>
    <property type="project" value="TreeGrafter"/>
</dbReference>
<accession>A0A4Q9KMM5</accession>
<feature type="region of interest" description="Disordered" evidence="3">
    <location>
        <begin position="1"/>
        <end position="21"/>
    </location>
</feature>
<feature type="binding site" evidence="2">
    <location>
        <position position="81"/>
    </location>
    <ligand>
        <name>substrate</name>
    </ligand>
</feature>
<evidence type="ECO:0000256" key="3">
    <source>
        <dbReference type="SAM" id="MobiDB-lite"/>
    </source>
</evidence>
<dbReference type="OrthoDB" id="4697614at2"/>
<dbReference type="GO" id="GO:0016791">
    <property type="term" value="F:phosphatase activity"/>
    <property type="evidence" value="ECO:0007669"/>
    <property type="project" value="TreeGrafter"/>
</dbReference>
<keyword evidence="5" id="KW-1185">Reference proteome</keyword>
<protein>
    <submittedName>
        <fullName evidence="4">Histidine phosphatase family protein</fullName>
    </submittedName>
</protein>
<organism evidence="4 5">
    <name type="scientific">Propioniciclava tarda</name>
    <dbReference type="NCBI Taxonomy" id="433330"/>
    <lineage>
        <taxon>Bacteria</taxon>
        <taxon>Bacillati</taxon>
        <taxon>Actinomycetota</taxon>
        <taxon>Actinomycetes</taxon>
        <taxon>Propionibacteriales</taxon>
        <taxon>Propionibacteriaceae</taxon>
        <taxon>Propioniciclava</taxon>
    </lineage>
</organism>
<dbReference type="InterPro" id="IPR050275">
    <property type="entry name" value="PGM_Phosphatase"/>
</dbReference>
<feature type="active site" description="Tele-phosphohistidine intermediate" evidence="1">
    <location>
        <position position="32"/>
    </location>
</feature>
<sequence>MARLPGDPLAAGRRPRAGGRGGVSTRLVLVRHGRTAWNHDGRFQGQADIPLDAVGAAQAAALAPRVAALGVGALWSSPLLRAKATADALASEIGLSVEVDARLAEINVGTWAGMRKEDAAAELPGFDELLRTGQDFRRSATGETATEAGARVAEALREIAHRGAGLTTAVVGHGLSLRMGILQLLGMDMPTGTAFTGLWNCSWSVMELRDRWRILSYNNVVGERSS</sequence>
<dbReference type="EMBL" id="SDMR01000002">
    <property type="protein sequence ID" value="TBT95788.1"/>
    <property type="molecule type" value="Genomic_DNA"/>
</dbReference>
<dbReference type="PANTHER" id="PTHR48100">
    <property type="entry name" value="BROAD-SPECIFICITY PHOSPHATASE YOR283W-RELATED"/>
    <property type="match status" value="1"/>
</dbReference>
<reference evidence="4 5" key="1">
    <citation type="submission" date="2019-01" db="EMBL/GenBank/DDBJ databases">
        <title>Lactibacter flavus gen. nov., sp. nov., a novel bacterium of the family Propionibacteriaceae isolated from raw milk and dairy products.</title>
        <authorList>
            <person name="Huptas C."/>
            <person name="Wenning M."/>
            <person name="Breitenwieser F."/>
            <person name="Doll E."/>
            <person name="Von Neubeck M."/>
            <person name="Busse H.-J."/>
            <person name="Scherer S."/>
        </authorList>
    </citation>
    <scope>NUCLEOTIDE SEQUENCE [LARGE SCALE GENOMIC DNA]</scope>
    <source>
        <strain evidence="4 5">DSM 22130</strain>
    </source>
</reference>
<comment type="caution">
    <text evidence="4">The sequence shown here is derived from an EMBL/GenBank/DDBJ whole genome shotgun (WGS) entry which is preliminary data.</text>
</comment>
<feature type="active site" description="Proton donor/acceptor" evidence="1">
    <location>
        <position position="105"/>
    </location>
</feature>
<dbReference type="Gene3D" id="3.40.50.1240">
    <property type="entry name" value="Phosphoglycerate mutase-like"/>
    <property type="match status" value="1"/>
</dbReference>
<feature type="binding site" evidence="2">
    <location>
        <position position="116"/>
    </location>
    <ligand>
        <name>substrate</name>
    </ligand>
</feature>
<dbReference type="CDD" id="cd07067">
    <property type="entry name" value="HP_PGM_like"/>
    <property type="match status" value="1"/>
</dbReference>
<gene>
    <name evidence="4" type="ORF">ET996_02055</name>
</gene>
<dbReference type="PANTHER" id="PTHR48100:SF62">
    <property type="entry name" value="GLUCOSYL-3-PHOSPHOGLYCERATE PHOSPHATASE"/>
    <property type="match status" value="1"/>
</dbReference>
<dbReference type="Proteomes" id="UP000291933">
    <property type="component" value="Unassembled WGS sequence"/>
</dbReference>
<proteinExistence type="predicted"/>
<feature type="binding site" evidence="2">
    <location>
        <begin position="31"/>
        <end position="38"/>
    </location>
    <ligand>
        <name>substrate</name>
    </ligand>
</feature>
<feature type="compositionally biased region" description="Low complexity" evidence="3">
    <location>
        <begin position="1"/>
        <end position="12"/>
    </location>
</feature>
<dbReference type="AlphaFoldDB" id="A0A4Q9KMM5"/>
<dbReference type="SMART" id="SM00855">
    <property type="entry name" value="PGAM"/>
    <property type="match status" value="1"/>
</dbReference>
<name>A0A4Q9KMM5_PROTD</name>
<evidence type="ECO:0000256" key="1">
    <source>
        <dbReference type="PIRSR" id="PIRSR613078-1"/>
    </source>
</evidence>
<evidence type="ECO:0000313" key="4">
    <source>
        <dbReference type="EMBL" id="TBT95788.1"/>
    </source>
</evidence>
<evidence type="ECO:0000313" key="5">
    <source>
        <dbReference type="Proteomes" id="UP000291933"/>
    </source>
</evidence>
<dbReference type="InterPro" id="IPR013078">
    <property type="entry name" value="His_Pase_superF_clade-1"/>
</dbReference>
<evidence type="ECO:0000256" key="2">
    <source>
        <dbReference type="PIRSR" id="PIRSR613078-2"/>
    </source>
</evidence>
<dbReference type="InterPro" id="IPR029033">
    <property type="entry name" value="His_PPase_superfam"/>
</dbReference>